<evidence type="ECO:0000259" key="12">
    <source>
        <dbReference type="PROSITE" id="PS51847"/>
    </source>
</evidence>
<accession>A0AAJ7XEZ3</accession>
<feature type="domain" description="Phorbol-ester/DAG-type" evidence="10">
    <location>
        <begin position="858"/>
        <end position="909"/>
    </location>
</feature>
<dbReference type="SUPFAM" id="SSF50156">
    <property type="entry name" value="PDZ domain-like"/>
    <property type="match status" value="1"/>
</dbReference>
<dbReference type="InterPro" id="IPR036034">
    <property type="entry name" value="PDZ_sf"/>
</dbReference>
<dbReference type="InterPro" id="IPR002219">
    <property type="entry name" value="PKC_DAG/PE"/>
</dbReference>
<feature type="compositionally biased region" description="Basic and acidic residues" evidence="9">
    <location>
        <begin position="1206"/>
        <end position="1218"/>
    </location>
</feature>
<protein>
    <submittedName>
        <fullName evidence="14">PDZ domain-containing protein 8-like</fullName>
    </submittedName>
</protein>
<dbReference type="GO" id="GO:0046872">
    <property type="term" value="F:metal ion binding"/>
    <property type="evidence" value="ECO:0007669"/>
    <property type="project" value="UniProtKB-KW"/>
</dbReference>
<feature type="region of interest" description="Disordered" evidence="9">
    <location>
        <begin position="541"/>
        <end position="576"/>
    </location>
</feature>
<dbReference type="GO" id="GO:0051560">
    <property type="term" value="P:mitochondrial calcium ion homeostasis"/>
    <property type="evidence" value="ECO:0007669"/>
    <property type="project" value="InterPro"/>
</dbReference>
<dbReference type="InterPro" id="IPR001478">
    <property type="entry name" value="PDZ"/>
</dbReference>
<dbReference type="PROSITE" id="PS50106">
    <property type="entry name" value="PDZ"/>
    <property type="match status" value="1"/>
</dbReference>
<keyword evidence="5" id="KW-0445">Lipid transport</keyword>
<feature type="domain" description="SMP-LTD" evidence="12">
    <location>
        <begin position="127"/>
        <end position="323"/>
    </location>
</feature>
<name>A0AAJ7XEZ3_PETMA</name>
<dbReference type="AlphaFoldDB" id="A0AAJ7XEZ3"/>
<evidence type="ECO:0000256" key="1">
    <source>
        <dbReference type="ARBA" id="ARBA00004370"/>
    </source>
</evidence>
<dbReference type="Proteomes" id="UP001318040">
    <property type="component" value="Chromosome 55"/>
</dbReference>
<keyword evidence="4" id="KW-0862">Zinc</keyword>
<dbReference type="CDD" id="cd20825">
    <property type="entry name" value="C1_PDZD8"/>
    <property type="match status" value="1"/>
</dbReference>
<dbReference type="SMART" id="SM00228">
    <property type="entry name" value="PDZ"/>
    <property type="match status" value="1"/>
</dbReference>
<dbReference type="PROSITE" id="PS50081">
    <property type="entry name" value="ZF_DAG_PE_2"/>
    <property type="match status" value="1"/>
</dbReference>
<evidence type="ECO:0000259" key="10">
    <source>
        <dbReference type="PROSITE" id="PS50081"/>
    </source>
</evidence>
<dbReference type="PROSITE" id="PS51847">
    <property type="entry name" value="SMP"/>
    <property type="match status" value="1"/>
</dbReference>
<feature type="compositionally biased region" description="Low complexity" evidence="9">
    <location>
        <begin position="1175"/>
        <end position="1187"/>
    </location>
</feature>
<organism evidence="13 14">
    <name type="scientific">Petromyzon marinus</name>
    <name type="common">Sea lamprey</name>
    <dbReference type="NCBI Taxonomy" id="7757"/>
    <lineage>
        <taxon>Eukaryota</taxon>
        <taxon>Metazoa</taxon>
        <taxon>Chordata</taxon>
        <taxon>Craniata</taxon>
        <taxon>Vertebrata</taxon>
        <taxon>Cyclostomata</taxon>
        <taxon>Hyperoartia</taxon>
        <taxon>Petromyzontiformes</taxon>
        <taxon>Petromyzontidae</taxon>
        <taxon>Petromyzon</taxon>
    </lineage>
</organism>
<dbReference type="Pfam" id="PF00130">
    <property type="entry name" value="C1_1"/>
    <property type="match status" value="1"/>
</dbReference>
<dbReference type="Pfam" id="PF26547">
    <property type="entry name" value="PDZD8_N"/>
    <property type="match status" value="1"/>
</dbReference>
<proteinExistence type="predicted"/>
<feature type="region of interest" description="Disordered" evidence="9">
    <location>
        <begin position="69"/>
        <end position="119"/>
    </location>
</feature>
<dbReference type="GO" id="GO:0044233">
    <property type="term" value="C:mitochondria-associated endoplasmic reticulum membrane contact site"/>
    <property type="evidence" value="ECO:0007669"/>
    <property type="project" value="InterPro"/>
</dbReference>
<evidence type="ECO:0000256" key="6">
    <source>
        <dbReference type="ARBA" id="ARBA00023121"/>
    </source>
</evidence>
<feature type="compositionally biased region" description="Acidic residues" evidence="9">
    <location>
        <begin position="1230"/>
        <end position="1248"/>
    </location>
</feature>
<feature type="compositionally biased region" description="Basic and acidic residues" evidence="9">
    <location>
        <begin position="1123"/>
        <end position="1133"/>
    </location>
</feature>
<feature type="region of interest" description="Disordered" evidence="9">
    <location>
        <begin position="473"/>
        <end position="516"/>
    </location>
</feature>
<evidence type="ECO:0000313" key="13">
    <source>
        <dbReference type="Proteomes" id="UP001318040"/>
    </source>
</evidence>
<keyword evidence="6" id="KW-0446">Lipid-binding</keyword>
<dbReference type="InterPro" id="IPR058801">
    <property type="entry name" value="PDZD8_N"/>
</dbReference>
<comment type="subcellular location">
    <subcellularLocation>
        <location evidence="1">Membrane</location>
    </subcellularLocation>
</comment>
<evidence type="ECO:0000256" key="4">
    <source>
        <dbReference type="ARBA" id="ARBA00022833"/>
    </source>
</evidence>
<feature type="compositionally biased region" description="Low complexity" evidence="9">
    <location>
        <begin position="477"/>
        <end position="501"/>
    </location>
</feature>
<dbReference type="Gene3D" id="3.30.60.20">
    <property type="match status" value="1"/>
</dbReference>
<evidence type="ECO:0000256" key="9">
    <source>
        <dbReference type="SAM" id="MobiDB-lite"/>
    </source>
</evidence>
<dbReference type="Gene3D" id="2.30.42.10">
    <property type="match status" value="1"/>
</dbReference>
<dbReference type="GO" id="GO:0005739">
    <property type="term" value="C:mitochondrion"/>
    <property type="evidence" value="ECO:0007669"/>
    <property type="project" value="GOC"/>
</dbReference>
<dbReference type="InterPro" id="IPR031468">
    <property type="entry name" value="SMP_LBD"/>
</dbReference>
<keyword evidence="13" id="KW-1185">Reference proteome</keyword>
<feature type="region of interest" description="Disordered" evidence="9">
    <location>
        <begin position="972"/>
        <end position="1004"/>
    </location>
</feature>
<evidence type="ECO:0000256" key="7">
    <source>
        <dbReference type="ARBA" id="ARBA00023136"/>
    </source>
</evidence>
<dbReference type="GO" id="GO:0008289">
    <property type="term" value="F:lipid binding"/>
    <property type="evidence" value="ECO:0007669"/>
    <property type="project" value="UniProtKB-KW"/>
</dbReference>
<dbReference type="Pfam" id="PF17820">
    <property type="entry name" value="PDZ_6"/>
    <property type="match status" value="1"/>
</dbReference>
<keyword evidence="7" id="KW-0472">Membrane</keyword>
<feature type="region of interest" description="Disordered" evidence="9">
    <location>
        <begin position="589"/>
        <end position="663"/>
    </location>
</feature>
<sequence>MLGVAILTALLASLATVAIQLLLLLRFLSSTSSSSTSSSSTATYPPRGAVTTRHPRLLSLLRGAAFTTSTTTSTTTTTTPLSSSSSTTTTTTSSSSSSSSTTSTTSASSAASSSSSSSPYEACRCLNALLLSVFSELRGSSELRAWVTRKIHVEMLELLQARTAGRLVEGLSLRDVSLGDALPVFHAVRCTALPRRDSAGHAAQQTADDEAAELPDELELEADVEYTGGCYVCVHAELVFGKRAELFVRIARVRGPLRVRVTRAPPLAHWSFAFTRDPRAELEVRSHYEGRPMPQLTTVIVNQIKKVLRRKHTLPSYKIRYKPFFPSHVQGDGASASLPVAELKRGTLKVQLVGCSRLLLPTAPDRDTDVYCSLELATTKCTGGVRFLFIEIQISKGTSPLIGLTFRQISVPDGDPDLVVVSTVVPNTPAAGADVRKDDRVVSIAGHNVYSLVHAGKLLASADPVRIVLQREEPPTGAVHSSHAAAGASVAAPPVAPASAPKNLPVDDSANPDSDFEDLCLATTNEAQAADETPRLAAVGLKQSPAPPAPAGAAAGAAAKNASPGGSPSHSAKPREGAAAYCSKAAKASDGRAAECPRVPADANASESQDAGGPSGPSGPSGPVKPPAPPRPKDKPESAPDADAGAGGPSTARSAKGSAERAAKAAAKADAAGAEEAPAAARADVWTSTKAAYGNNACAWTGGAAGCAEFRVEDHHKYVNVLVWCQERVAPGARPACAAAAACVGHASVGVDEIVSECLDTGSLRFYRTYLLRPPDPKPAALLGRPQFKQLASHKGFNEELCFGEVTLHFSHAYADGFRGASAGPRAAVKTRGTGSLDNDASDSERDDGALRTTEASRHDFRDALFQNPTNCDYCKNQIWTNSGSRCSRCAYVCHKKCREKYQAEKPRCSRDGAGPGTRQTDRQRPQSMHKAAALARNLIPYARKRLQLRPGAKRTGDDGPPETAHGVVCETEGAAGGGSGADEGSDAADGTRRGSAGANRDGGLHDSVFVAVKEIGRALYRDLPSAERQQKLELMLEKLQCEIEAELERNSTLKQDPAAASAASAASADPARATAELIAVEVRKSNERLQALTLLMLHYRAGLEDLELARVDPPEAAPELAARSEEQEERRGGNPRLSDGEAGGGGRESAHCGDLGGKARCAEATDTRPQGPSADVARAAATAAAAEQEEGGGGGGGDDDDDQISLERVDVEGRADVETSVADQRLEGTEEEASELEVGDDTDCEKT</sequence>
<feature type="compositionally biased region" description="Low complexity" evidence="9">
    <location>
        <begin position="551"/>
        <end position="569"/>
    </location>
</feature>
<keyword evidence="3" id="KW-0479">Metal-binding</keyword>
<feature type="region of interest" description="Disordered" evidence="9">
    <location>
        <begin position="1117"/>
        <end position="1248"/>
    </location>
</feature>
<feature type="coiled-coil region" evidence="8">
    <location>
        <begin position="1030"/>
        <end position="1057"/>
    </location>
</feature>
<dbReference type="CDD" id="cd21674">
    <property type="entry name" value="SMP_PDZD8"/>
    <property type="match status" value="1"/>
</dbReference>
<keyword evidence="2" id="KW-0813">Transport</keyword>
<dbReference type="GO" id="GO:1990456">
    <property type="term" value="P:mitochondrion-endoplasmic reticulum membrane tethering"/>
    <property type="evidence" value="ECO:0007669"/>
    <property type="project" value="InterPro"/>
</dbReference>
<dbReference type="SMART" id="SM00109">
    <property type="entry name" value="C1"/>
    <property type="match status" value="1"/>
</dbReference>
<dbReference type="InterPro" id="IPR041489">
    <property type="entry name" value="PDZ_6"/>
</dbReference>
<dbReference type="GO" id="GO:0005789">
    <property type="term" value="C:endoplasmic reticulum membrane"/>
    <property type="evidence" value="ECO:0007669"/>
    <property type="project" value="UniProtKB-ARBA"/>
</dbReference>
<dbReference type="SUPFAM" id="SSF57889">
    <property type="entry name" value="Cysteine-rich domain"/>
    <property type="match status" value="1"/>
</dbReference>
<feature type="region of interest" description="Disordered" evidence="9">
    <location>
        <begin position="825"/>
        <end position="851"/>
    </location>
</feature>
<keyword evidence="8" id="KW-0175">Coiled coil</keyword>
<gene>
    <name evidence="14" type="primary">LOC116954416</name>
</gene>
<dbReference type="InterPro" id="IPR046349">
    <property type="entry name" value="C1-like_sf"/>
</dbReference>
<feature type="compositionally biased region" description="Low complexity" evidence="9">
    <location>
        <begin position="69"/>
        <end position="118"/>
    </location>
</feature>
<evidence type="ECO:0000256" key="8">
    <source>
        <dbReference type="SAM" id="Coils"/>
    </source>
</evidence>
<evidence type="ECO:0000256" key="3">
    <source>
        <dbReference type="ARBA" id="ARBA00022723"/>
    </source>
</evidence>
<evidence type="ECO:0000313" key="14">
    <source>
        <dbReference type="RefSeq" id="XP_032830798.1"/>
    </source>
</evidence>
<dbReference type="PANTHER" id="PTHR21519:SF1">
    <property type="entry name" value="PDZ DOMAIN-CONTAINING PROTEIN 8"/>
    <property type="match status" value="1"/>
</dbReference>
<reference evidence="14" key="1">
    <citation type="submission" date="2025-08" db="UniProtKB">
        <authorList>
            <consortium name="RefSeq"/>
        </authorList>
    </citation>
    <scope>IDENTIFICATION</scope>
    <source>
        <tissue evidence="14">Sperm</tissue>
    </source>
</reference>
<dbReference type="GO" id="GO:0006869">
    <property type="term" value="P:lipid transport"/>
    <property type="evidence" value="ECO:0007669"/>
    <property type="project" value="UniProtKB-KW"/>
</dbReference>
<evidence type="ECO:0000256" key="5">
    <source>
        <dbReference type="ARBA" id="ARBA00023055"/>
    </source>
</evidence>
<evidence type="ECO:0000259" key="11">
    <source>
        <dbReference type="PROSITE" id="PS50106"/>
    </source>
</evidence>
<dbReference type="KEGG" id="pmrn:116954416"/>
<dbReference type="InterPro" id="IPR039275">
    <property type="entry name" value="PDZD8"/>
</dbReference>
<evidence type="ECO:0000256" key="2">
    <source>
        <dbReference type="ARBA" id="ARBA00022448"/>
    </source>
</evidence>
<dbReference type="PANTHER" id="PTHR21519">
    <property type="entry name" value="PDZ DOMAIN-CONTAINING PROTEIN 8"/>
    <property type="match status" value="1"/>
</dbReference>
<feature type="region of interest" description="Disordered" evidence="9">
    <location>
        <begin position="905"/>
        <end position="932"/>
    </location>
</feature>
<feature type="domain" description="PDZ" evidence="11">
    <location>
        <begin position="391"/>
        <end position="473"/>
    </location>
</feature>
<dbReference type="RefSeq" id="XP_032830798.1">
    <property type="nucleotide sequence ID" value="XM_032974907.1"/>
</dbReference>